<dbReference type="PRINTS" id="PR00032">
    <property type="entry name" value="HTHARAC"/>
</dbReference>
<evidence type="ECO:0000259" key="5">
    <source>
        <dbReference type="PROSITE" id="PS01124"/>
    </source>
</evidence>
<dbReference type="InterPro" id="IPR009057">
    <property type="entry name" value="Homeodomain-like_sf"/>
</dbReference>
<dbReference type="InterPro" id="IPR011051">
    <property type="entry name" value="RmlC_Cupin_sf"/>
</dbReference>
<comment type="caution">
    <text evidence="6">The sequence shown here is derived from an EMBL/GenBank/DDBJ whole genome shotgun (WGS) entry which is preliminary data.</text>
</comment>
<dbReference type="PROSITE" id="PS01124">
    <property type="entry name" value="HTH_ARAC_FAMILY_2"/>
    <property type="match status" value="1"/>
</dbReference>
<evidence type="ECO:0000313" key="7">
    <source>
        <dbReference type="Proteomes" id="UP000288178"/>
    </source>
</evidence>
<dbReference type="PANTHER" id="PTHR46796:SF6">
    <property type="entry name" value="ARAC SUBFAMILY"/>
    <property type="match status" value="1"/>
</dbReference>
<dbReference type="InterPro" id="IPR018060">
    <property type="entry name" value="HTH_AraC"/>
</dbReference>
<protein>
    <submittedName>
        <fullName evidence="6">AraC family transcriptional regulator</fullName>
    </submittedName>
</protein>
<dbReference type="Gene3D" id="1.10.10.60">
    <property type="entry name" value="Homeodomain-like"/>
    <property type="match status" value="2"/>
</dbReference>
<evidence type="ECO:0000256" key="4">
    <source>
        <dbReference type="ARBA" id="ARBA00023163"/>
    </source>
</evidence>
<dbReference type="InterPro" id="IPR050204">
    <property type="entry name" value="AraC_XylS_family_regulators"/>
</dbReference>
<evidence type="ECO:0000256" key="3">
    <source>
        <dbReference type="ARBA" id="ARBA00023159"/>
    </source>
</evidence>
<dbReference type="SUPFAM" id="SSF51182">
    <property type="entry name" value="RmlC-like cupins"/>
    <property type="match status" value="1"/>
</dbReference>
<organism evidence="6 7">
    <name type="scientific">Rubrivivax albus</name>
    <dbReference type="NCBI Taxonomy" id="2499835"/>
    <lineage>
        <taxon>Bacteria</taxon>
        <taxon>Pseudomonadati</taxon>
        <taxon>Pseudomonadota</taxon>
        <taxon>Betaproteobacteria</taxon>
        <taxon>Burkholderiales</taxon>
        <taxon>Sphaerotilaceae</taxon>
        <taxon>Rubrivivax</taxon>
    </lineage>
</organism>
<name>A0A3S2WSZ7_9BURK</name>
<reference evidence="6 7" key="1">
    <citation type="submission" date="2019-01" db="EMBL/GenBank/DDBJ databases">
        <authorList>
            <person name="Chen W.-M."/>
        </authorList>
    </citation>
    <scope>NUCLEOTIDE SEQUENCE [LARGE SCALE GENOMIC DNA]</scope>
    <source>
        <strain evidence="6 7">ICH-3</strain>
    </source>
</reference>
<dbReference type="Gene3D" id="2.60.120.10">
    <property type="entry name" value="Jelly Rolls"/>
    <property type="match status" value="1"/>
</dbReference>
<dbReference type="InterPro" id="IPR003313">
    <property type="entry name" value="AraC-bd"/>
</dbReference>
<dbReference type="AlphaFoldDB" id="A0A3S2WSZ7"/>
<dbReference type="Pfam" id="PF12833">
    <property type="entry name" value="HTH_18"/>
    <property type="match status" value="1"/>
</dbReference>
<evidence type="ECO:0000256" key="1">
    <source>
        <dbReference type="ARBA" id="ARBA00023015"/>
    </source>
</evidence>
<feature type="domain" description="HTH araC/xylS-type" evidence="5">
    <location>
        <begin position="182"/>
        <end position="280"/>
    </location>
</feature>
<dbReference type="Pfam" id="PF02311">
    <property type="entry name" value="AraC_binding"/>
    <property type="match status" value="1"/>
</dbReference>
<keyword evidence="3" id="KW-0010">Activator</keyword>
<accession>A0A3S2WSZ7</accession>
<proteinExistence type="predicted"/>
<dbReference type="Proteomes" id="UP000288178">
    <property type="component" value="Unassembled WGS sequence"/>
</dbReference>
<dbReference type="OrthoDB" id="9816011at2"/>
<sequence>MRISRERVVHPQESLRCLHLELNAFRAGLHRHGHAELTWIERGQGLRWVGDSVEPFFDGDLVLLGRDVVHTWASRGEDRPGGCHATVLQFPAEWARRTGLPELSGVAPLMLQARRGLHLQGATRDAAVSLLLRIRAAVGARRVGAFVELLGVLLEGQADLRPLACDTGPGEGGTDRAARRIDPVLAWVENHLGEELRVEQAAALAHVTPAAFARFFRREVGKGFIEYLNDARCSWAALCLMESRAPVSQIAQECGFAALSNFGEQFRRRYGVSPRDFRKASGREQ</sequence>
<dbReference type="GO" id="GO:0043565">
    <property type="term" value="F:sequence-specific DNA binding"/>
    <property type="evidence" value="ECO:0007669"/>
    <property type="project" value="InterPro"/>
</dbReference>
<dbReference type="InterPro" id="IPR020449">
    <property type="entry name" value="Tscrpt_reg_AraC-type_HTH"/>
</dbReference>
<dbReference type="PANTHER" id="PTHR46796">
    <property type="entry name" value="HTH-TYPE TRANSCRIPTIONAL ACTIVATOR RHAS-RELATED"/>
    <property type="match status" value="1"/>
</dbReference>
<gene>
    <name evidence="6" type="ORF">ENE75_16945</name>
</gene>
<keyword evidence="7" id="KW-1185">Reference proteome</keyword>
<dbReference type="SUPFAM" id="SSF46689">
    <property type="entry name" value="Homeodomain-like"/>
    <property type="match status" value="2"/>
</dbReference>
<keyword evidence="2" id="KW-0238">DNA-binding</keyword>
<keyword evidence="4" id="KW-0804">Transcription</keyword>
<dbReference type="InterPro" id="IPR014710">
    <property type="entry name" value="RmlC-like_jellyroll"/>
</dbReference>
<evidence type="ECO:0000256" key="2">
    <source>
        <dbReference type="ARBA" id="ARBA00023125"/>
    </source>
</evidence>
<evidence type="ECO:0000313" key="6">
    <source>
        <dbReference type="EMBL" id="RVT50011.1"/>
    </source>
</evidence>
<dbReference type="RefSeq" id="WP_128199521.1">
    <property type="nucleotide sequence ID" value="NZ_SACT01000006.1"/>
</dbReference>
<dbReference type="SMART" id="SM00342">
    <property type="entry name" value="HTH_ARAC"/>
    <property type="match status" value="1"/>
</dbReference>
<dbReference type="GO" id="GO:0003700">
    <property type="term" value="F:DNA-binding transcription factor activity"/>
    <property type="evidence" value="ECO:0007669"/>
    <property type="project" value="InterPro"/>
</dbReference>
<dbReference type="EMBL" id="SACT01000006">
    <property type="protein sequence ID" value="RVT50011.1"/>
    <property type="molecule type" value="Genomic_DNA"/>
</dbReference>
<keyword evidence="1" id="KW-0805">Transcription regulation</keyword>